<gene>
    <name evidence="1" type="ORF">GCM10023168_33970</name>
</gene>
<keyword evidence="2" id="KW-1185">Reference proteome</keyword>
<evidence type="ECO:0000313" key="2">
    <source>
        <dbReference type="Proteomes" id="UP001500945"/>
    </source>
</evidence>
<protein>
    <submittedName>
        <fullName evidence="1">Uncharacterized protein</fullName>
    </submittedName>
</protein>
<dbReference type="EMBL" id="BAABGM010000024">
    <property type="protein sequence ID" value="GAA4412282.1"/>
    <property type="molecule type" value="Genomic_DNA"/>
</dbReference>
<dbReference type="PROSITE" id="PS51300">
    <property type="entry name" value="NIRD"/>
    <property type="match status" value="1"/>
</dbReference>
<name>A0ABP8KQ17_9MICO</name>
<accession>A0ABP8KQ17</accession>
<organism evidence="1 2">
    <name type="scientific">Fodinibacter luteus</name>
    <dbReference type="NCBI Taxonomy" id="552064"/>
    <lineage>
        <taxon>Bacteria</taxon>
        <taxon>Bacillati</taxon>
        <taxon>Actinomycetota</taxon>
        <taxon>Actinomycetes</taxon>
        <taxon>Micrococcales</taxon>
        <taxon>Intrasporangiaceae</taxon>
        <taxon>Fodinibacter (ex Wang et al. 2009)</taxon>
    </lineage>
</organism>
<evidence type="ECO:0000313" key="1">
    <source>
        <dbReference type="EMBL" id="GAA4412282.1"/>
    </source>
</evidence>
<proteinExistence type="predicted"/>
<sequence>MRCERCRAEATSTGPQGERLCDKHYNPTMAAAPALASTGTTADAVGAMIVAGGVASQVHGGHVAVTRRRRLWQRIRRTFAR</sequence>
<dbReference type="Proteomes" id="UP001500945">
    <property type="component" value="Unassembled WGS sequence"/>
</dbReference>
<comment type="caution">
    <text evidence="1">The sequence shown here is derived from an EMBL/GenBank/DDBJ whole genome shotgun (WGS) entry which is preliminary data.</text>
</comment>
<reference evidence="2" key="1">
    <citation type="journal article" date="2019" name="Int. J. Syst. Evol. Microbiol.">
        <title>The Global Catalogue of Microorganisms (GCM) 10K type strain sequencing project: providing services to taxonomists for standard genome sequencing and annotation.</title>
        <authorList>
            <consortium name="The Broad Institute Genomics Platform"/>
            <consortium name="The Broad Institute Genome Sequencing Center for Infectious Disease"/>
            <person name="Wu L."/>
            <person name="Ma J."/>
        </authorList>
    </citation>
    <scope>NUCLEOTIDE SEQUENCE [LARGE SCALE GENOMIC DNA]</scope>
    <source>
        <strain evidence="2">JCM 17809</strain>
    </source>
</reference>